<gene>
    <name evidence="2" type="ORF">AF333_02280</name>
    <name evidence="3" type="ORF">SAMN04487909_10425</name>
</gene>
<protein>
    <submittedName>
        <fullName evidence="2">Uncharacterized protein</fullName>
    </submittedName>
</protein>
<evidence type="ECO:0000313" key="5">
    <source>
        <dbReference type="Proteomes" id="UP000182836"/>
    </source>
</evidence>
<evidence type="ECO:0000256" key="1">
    <source>
        <dbReference type="SAM" id="Phobius"/>
    </source>
</evidence>
<dbReference type="Proteomes" id="UP000037269">
    <property type="component" value="Unassembled WGS sequence"/>
</dbReference>
<feature type="transmembrane region" description="Helical" evidence="1">
    <location>
        <begin position="100"/>
        <end position="123"/>
    </location>
</feature>
<reference evidence="3 5" key="2">
    <citation type="submission" date="2016-10" db="EMBL/GenBank/DDBJ databases">
        <authorList>
            <person name="de Groot N.N."/>
        </authorList>
    </citation>
    <scope>NUCLEOTIDE SEQUENCE [LARGE SCALE GENOMIC DNA]</scope>
    <source>
        <strain evidence="3 5">DSM 2895</strain>
    </source>
</reference>
<dbReference type="PATRIC" id="fig|47500.8.peg.2793"/>
<dbReference type="RefSeq" id="WP_043067541.1">
    <property type="nucleotide sequence ID" value="NZ_BJOA01000164.1"/>
</dbReference>
<organism evidence="2 4">
    <name type="scientific">Aneurinibacillus migulanus</name>
    <name type="common">Bacillus migulanus</name>
    <dbReference type="NCBI Taxonomy" id="47500"/>
    <lineage>
        <taxon>Bacteria</taxon>
        <taxon>Bacillati</taxon>
        <taxon>Bacillota</taxon>
        <taxon>Bacilli</taxon>
        <taxon>Bacillales</taxon>
        <taxon>Paenibacillaceae</taxon>
        <taxon>Aneurinibacillus group</taxon>
        <taxon>Aneurinibacillus</taxon>
    </lineage>
</organism>
<keyword evidence="4" id="KW-1185">Reference proteome</keyword>
<keyword evidence="1" id="KW-1133">Transmembrane helix</keyword>
<proteinExistence type="predicted"/>
<dbReference type="EMBL" id="FNED01000004">
    <property type="protein sequence ID" value="SDI44099.1"/>
    <property type="molecule type" value="Genomic_DNA"/>
</dbReference>
<evidence type="ECO:0000313" key="2">
    <source>
        <dbReference type="EMBL" id="KON94491.1"/>
    </source>
</evidence>
<accession>A0A0D1UYZ7</accession>
<sequence length="128" mass="14773">MIQIETVRGVSYRLIEKHKKEDALILINIIETLTFMAAKKWGKIEEKLNNIEIMLNKTPYLRELALFHQLKGIYYIHLGAIQEGREWLNHGIDIAKQTQLAFMEIDIIACSVLTIVSGISFFVTKKRG</sequence>
<dbReference type="Proteomes" id="UP000182836">
    <property type="component" value="Unassembled WGS sequence"/>
</dbReference>
<evidence type="ECO:0000313" key="3">
    <source>
        <dbReference type="EMBL" id="SDI44099.1"/>
    </source>
</evidence>
<dbReference type="AlphaFoldDB" id="A0A0D1UYZ7"/>
<reference evidence="2 4" key="1">
    <citation type="submission" date="2015-07" db="EMBL/GenBank/DDBJ databases">
        <title>Fjat-14205 dsm 2895.</title>
        <authorList>
            <person name="Liu B."/>
            <person name="Wang J."/>
            <person name="Zhu Y."/>
            <person name="Liu G."/>
            <person name="Chen Q."/>
            <person name="Chen Z."/>
            <person name="Lan J."/>
            <person name="Che J."/>
            <person name="Ge C."/>
            <person name="Shi H."/>
            <person name="Pan Z."/>
            <person name="Liu X."/>
        </authorList>
    </citation>
    <scope>NUCLEOTIDE SEQUENCE [LARGE SCALE GENOMIC DNA]</scope>
    <source>
        <strain evidence="2 4">DSM 2895</strain>
    </source>
</reference>
<name>A0A0D1UYZ7_ANEMI</name>
<dbReference type="GeneID" id="42304040"/>
<keyword evidence="1" id="KW-0812">Transmembrane</keyword>
<keyword evidence="1" id="KW-0472">Membrane</keyword>
<dbReference type="EMBL" id="LGUG01000004">
    <property type="protein sequence ID" value="KON94491.1"/>
    <property type="molecule type" value="Genomic_DNA"/>
</dbReference>
<evidence type="ECO:0000313" key="4">
    <source>
        <dbReference type="Proteomes" id="UP000037269"/>
    </source>
</evidence>